<feature type="transmembrane region" description="Helical" evidence="7">
    <location>
        <begin position="779"/>
        <end position="802"/>
    </location>
</feature>
<keyword evidence="11" id="KW-1185">Reference proteome</keyword>
<comment type="subcellular location">
    <subcellularLocation>
        <location evidence="1">Cell membrane</location>
        <topology evidence="1">Multi-pass membrane protein</topology>
    </subcellularLocation>
</comment>
<feature type="transmembrane region" description="Helical" evidence="7">
    <location>
        <begin position="412"/>
        <end position="431"/>
    </location>
</feature>
<evidence type="ECO:0000256" key="7">
    <source>
        <dbReference type="SAM" id="Phobius"/>
    </source>
</evidence>
<evidence type="ECO:0000256" key="6">
    <source>
        <dbReference type="ARBA" id="ARBA00038076"/>
    </source>
</evidence>
<dbReference type="InterPro" id="IPR025857">
    <property type="entry name" value="MacB_PCD"/>
</dbReference>
<dbReference type="GO" id="GO:0005886">
    <property type="term" value="C:plasma membrane"/>
    <property type="evidence" value="ECO:0007669"/>
    <property type="project" value="UniProtKB-SubCell"/>
</dbReference>
<feature type="transmembrane region" description="Helical" evidence="7">
    <location>
        <begin position="312"/>
        <end position="338"/>
    </location>
</feature>
<feature type="domain" description="ABC3 transporter permease C-terminal" evidence="8">
    <location>
        <begin position="271"/>
        <end position="392"/>
    </location>
</feature>
<evidence type="ECO:0000256" key="4">
    <source>
        <dbReference type="ARBA" id="ARBA00022989"/>
    </source>
</evidence>
<proteinExistence type="inferred from homology"/>
<dbReference type="InterPro" id="IPR003838">
    <property type="entry name" value="ABC3_permease_C"/>
</dbReference>
<dbReference type="EMBL" id="QQZY01000007">
    <property type="protein sequence ID" value="RDI73700.1"/>
    <property type="molecule type" value="Genomic_DNA"/>
</dbReference>
<feature type="domain" description="ABC3 transporter permease C-terminal" evidence="8">
    <location>
        <begin position="730"/>
        <end position="844"/>
    </location>
</feature>
<organism evidence="10 11">
    <name type="scientific">Gaiella occulta</name>
    <dbReference type="NCBI Taxonomy" id="1002870"/>
    <lineage>
        <taxon>Bacteria</taxon>
        <taxon>Bacillati</taxon>
        <taxon>Actinomycetota</taxon>
        <taxon>Thermoleophilia</taxon>
        <taxon>Gaiellales</taxon>
        <taxon>Gaiellaceae</taxon>
        <taxon>Gaiella</taxon>
    </lineage>
</organism>
<gene>
    <name evidence="10" type="ORF">Gocc_2613</name>
</gene>
<dbReference type="AlphaFoldDB" id="A0A7M2YVF3"/>
<comment type="caution">
    <text evidence="10">The sequence shown here is derived from an EMBL/GenBank/DDBJ whole genome shotgun (WGS) entry which is preliminary data.</text>
</comment>
<keyword evidence="2" id="KW-1003">Cell membrane</keyword>
<evidence type="ECO:0000259" key="9">
    <source>
        <dbReference type="Pfam" id="PF12704"/>
    </source>
</evidence>
<feature type="transmembrane region" description="Helical" evidence="7">
    <location>
        <begin position="500"/>
        <end position="520"/>
    </location>
</feature>
<protein>
    <submittedName>
        <fullName evidence="10">MacB-like periplasmic core domain</fullName>
    </submittedName>
</protein>
<feature type="transmembrane region" description="Helical" evidence="7">
    <location>
        <begin position="727"/>
        <end position="752"/>
    </location>
</feature>
<sequence>MIRLALKGLAGRKLRTSLTAVAIVLGVAMVSGTYVLTDSISKAFDAIFSEVYRGTDATITPKSAFDVQGGSGSVEAPFDESLLERVKALPDVAAAIGGVAGEAQLIGADGKAIVFGGAPNLGFSVDPGKPEFNSLTLEDGTWPQAGEVVVDVATASKKHLAVGRRIRVQAEGPAQTLRISGLVRFGSVSTIGGATLAGFDLATAQRLFRKTGKLDQIRVAAKDGISPARLIAEIRAILPAGTEVRSGDAQAREDARGTNDFISFLQKFLLAFGGIALFVGSFVIANSLSITIAQRMREFATLRTLGASRRQVLGSIVLEALVVGVLASVAGLFLGLGLARLLFRLFDAVGFTLPNSGLVFQSRTAVAALLVGVVVTLLASLRPALRATRVPPIAAVREGATLPAGRFARFRTLGATLLTAAGFAALVWGLFGPGLGTTEVLVSMGFGTLLIFFGVAMLSARFVPGLSGLIGWPAARIGSAAGLLARDNARRNPQRTASTAAALMIGLALVTLVATLAAGITHTFRSSVNDIFSADYAITAQNNFSPIPTAAAQAASRAPGVTAVGSVRTGEAQAFGKTITATAVDPGARDVLSLTWKEGSQQVLASLGDDGAFVDDGYADAHDLTIGSRVPLTFVTGVRRTFTVRGVFEPPTGGSPFGPVTISAAAWDARNPQPKNLYTFVKTSGGESDANAAALALALKPFPNAKAQTREAFIDNQISGLGAVLNILYVLLALSVLVSLFGIVNTLVLSVFERTREIGMLRAVGMTRRQVRRMIRHESVITALIGGVTGIALGLVLAALLIARIDFIAFSFPAGQVVIFALAAIAVGILAAIFPARRAAKLNPLEALHYE</sequence>
<reference evidence="10 11" key="1">
    <citation type="submission" date="2018-07" db="EMBL/GenBank/DDBJ databases">
        <title>High-quality-draft genome sequence of Gaiella occulta.</title>
        <authorList>
            <person name="Severino R."/>
            <person name="Froufe H.J.C."/>
            <person name="Rainey F.A."/>
            <person name="Barroso C."/>
            <person name="Albuquerque L."/>
            <person name="Lobo-Da-Cunha A."/>
            <person name="Da Costa M.S."/>
            <person name="Egas C."/>
        </authorList>
    </citation>
    <scope>NUCLEOTIDE SEQUENCE [LARGE SCALE GENOMIC DNA]</scope>
    <source>
        <strain evidence="10 11">F2-233</strain>
    </source>
</reference>
<evidence type="ECO:0000256" key="1">
    <source>
        <dbReference type="ARBA" id="ARBA00004651"/>
    </source>
</evidence>
<keyword evidence="3 7" id="KW-0812">Transmembrane</keyword>
<evidence type="ECO:0000259" key="8">
    <source>
        <dbReference type="Pfam" id="PF02687"/>
    </source>
</evidence>
<evidence type="ECO:0000256" key="5">
    <source>
        <dbReference type="ARBA" id="ARBA00023136"/>
    </source>
</evidence>
<keyword evidence="5 7" id="KW-0472">Membrane</keyword>
<dbReference type="Proteomes" id="UP000254134">
    <property type="component" value="Unassembled WGS sequence"/>
</dbReference>
<feature type="transmembrane region" description="Helical" evidence="7">
    <location>
        <begin position="268"/>
        <end position="292"/>
    </location>
</feature>
<keyword evidence="4 7" id="KW-1133">Transmembrane helix</keyword>
<evidence type="ECO:0000256" key="2">
    <source>
        <dbReference type="ARBA" id="ARBA00022475"/>
    </source>
</evidence>
<feature type="transmembrane region" description="Helical" evidence="7">
    <location>
        <begin position="443"/>
        <end position="463"/>
    </location>
</feature>
<feature type="transmembrane region" description="Helical" evidence="7">
    <location>
        <begin position="358"/>
        <end position="379"/>
    </location>
</feature>
<dbReference type="PANTHER" id="PTHR30572:SF4">
    <property type="entry name" value="ABC TRANSPORTER PERMEASE YTRF"/>
    <property type="match status" value="1"/>
</dbReference>
<dbReference type="PANTHER" id="PTHR30572">
    <property type="entry name" value="MEMBRANE COMPONENT OF TRANSPORTER-RELATED"/>
    <property type="match status" value="1"/>
</dbReference>
<feature type="domain" description="MacB-like periplasmic core" evidence="9">
    <location>
        <begin position="496"/>
        <end position="694"/>
    </location>
</feature>
<dbReference type="RefSeq" id="WP_114797015.1">
    <property type="nucleotide sequence ID" value="NZ_QQZY01000007.1"/>
</dbReference>
<comment type="similarity">
    <text evidence="6">Belongs to the ABC-4 integral membrane protein family.</text>
</comment>
<dbReference type="Pfam" id="PF02687">
    <property type="entry name" value="FtsX"/>
    <property type="match status" value="2"/>
</dbReference>
<feature type="transmembrane region" description="Helical" evidence="7">
    <location>
        <begin position="814"/>
        <end position="834"/>
    </location>
</feature>
<feature type="domain" description="MacB-like periplasmic core" evidence="9">
    <location>
        <begin position="16"/>
        <end position="237"/>
    </location>
</feature>
<dbReference type="InterPro" id="IPR050250">
    <property type="entry name" value="Macrolide_Exporter_MacB"/>
</dbReference>
<name>A0A7M2YVF3_9ACTN</name>
<reference evidence="11" key="2">
    <citation type="journal article" date="2019" name="MicrobiologyOpen">
        <title>High-quality draft genome sequence of Gaiella occulta isolated from a 150 meter deep mineral water borehole and comparison with the genome sequences of other deep-branching lineages of the phylum Actinobacteria.</title>
        <authorList>
            <person name="Severino R."/>
            <person name="Froufe H.J.C."/>
            <person name="Barroso C."/>
            <person name="Albuquerque L."/>
            <person name="Lobo-da-Cunha A."/>
            <person name="da Costa M.S."/>
            <person name="Egas C."/>
        </authorList>
    </citation>
    <scope>NUCLEOTIDE SEQUENCE [LARGE SCALE GENOMIC DNA]</scope>
    <source>
        <strain evidence="11">F2-233</strain>
    </source>
</reference>
<dbReference type="OrthoDB" id="9780560at2"/>
<dbReference type="Pfam" id="PF12704">
    <property type="entry name" value="MacB_PCD"/>
    <property type="match status" value="2"/>
</dbReference>
<evidence type="ECO:0000256" key="3">
    <source>
        <dbReference type="ARBA" id="ARBA00022692"/>
    </source>
</evidence>
<accession>A0A7M2YVF3</accession>
<evidence type="ECO:0000313" key="10">
    <source>
        <dbReference type="EMBL" id="RDI73700.1"/>
    </source>
</evidence>
<evidence type="ECO:0000313" key="11">
    <source>
        <dbReference type="Proteomes" id="UP000254134"/>
    </source>
</evidence>
<dbReference type="GO" id="GO:0022857">
    <property type="term" value="F:transmembrane transporter activity"/>
    <property type="evidence" value="ECO:0007669"/>
    <property type="project" value="TreeGrafter"/>
</dbReference>